<dbReference type="AlphaFoldDB" id="D5GK57"/>
<dbReference type="KEGG" id="tml:GSTUM_00009374001"/>
<comment type="subcellular location">
    <subcellularLocation>
        <location evidence="1">Nucleus</location>
    </subcellularLocation>
</comment>
<protein>
    <submittedName>
        <fullName evidence="9">(Perigord truffle) hypothetical protein</fullName>
    </submittedName>
</protein>
<dbReference type="InterPro" id="IPR051027">
    <property type="entry name" value="bZIP_transcription_factors"/>
</dbReference>
<dbReference type="SUPFAM" id="SSF57959">
    <property type="entry name" value="Leucine zipper domain"/>
    <property type="match status" value="1"/>
</dbReference>
<proteinExistence type="predicted"/>
<evidence type="ECO:0000313" key="9">
    <source>
        <dbReference type="EMBL" id="CAZ84900.1"/>
    </source>
</evidence>
<dbReference type="PANTHER" id="PTHR19304">
    <property type="entry name" value="CYCLIC-AMP RESPONSE ELEMENT BINDING PROTEIN"/>
    <property type="match status" value="1"/>
</dbReference>
<dbReference type="SMART" id="SM00338">
    <property type="entry name" value="BRLZ"/>
    <property type="match status" value="1"/>
</dbReference>
<evidence type="ECO:0000256" key="3">
    <source>
        <dbReference type="ARBA" id="ARBA00023125"/>
    </source>
</evidence>
<reference evidence="9 10" key="1">
    <citation type="journal article" date="2010" name="Nature">
        <title>Perigord black truffle genome uncovers evolutionary origins and mechanisms of symbiosis.</title>
        <authorList>
            <person name="Martin F."/>
            <person name="Kohler A."/>
            <person name="Murat C."/>
            <person name="Balestrini R."/>
            <person name="Coutinho P.M."/>
            <person name="Jaillon O."/>
            <person name="Montanini B."/>
            <person name="Morin E."/>
            <person name="Noel B."/>
            <person name="Percudani R."/>
            <person name="Porcel B."/>
            <person name="Rubini A."/>
            <person name="Amicucci A."/>
            <person name="Amselem J."/>
            <person name="Anthouard V."/>
            <person name="Arcioni S."/>
            <person name="Artiguenave F."/>
            <person name="Aury J.M."/>
            <person name="Ballario P."/>
            <person name="Bolchi A."/>
            <person name="Brenna A."/>
            <person name="Brun A."/>
            <person name="Buee M."/>
            <person name="Cantarel B."/>
            <person name="Chevalier G."/>
            <person name="Couloux A."/>
            <person name="Da Silva C."/>
            <person name="Denoeud F."/>
            <person name="Duplessis S."/>
            <person name="Ghignone S."/>
            <person name="Hilselberger B."/>
            <person name="Iotti M."/>
            <person name="Marcais B."/>
            <person name="Mello A."/>
            <person name="Miranda M."/>
            <person name="Pacioni G."/>
            <person name="Quesneville H."/>
            <person name="Riccioni C."/>
            <person name="Ruotolo R."/>
            <person name="Splivallo R."/>
            <person name="Stocchi V."/>
            <person name="Tisserant E."/>
            <person name="Viscomi A.R."/>
            <person name="Zambonelli A."/>
            <person name="Zampieri E."/>
            <person name="Henrissat B."/>
            <person name="Lebrun M.H."/>
            <person name="Paolocci F."/>
            <person name="Bonfante P."/>
            <person name="Ottonello S."/>
            <person name="Wincker P."/>
        </authorList>
    </citation>
    <scope>NUCLEOTIDE SEQUENCE [LARGE SCALE GENOMIC DNA]</scope>
    <source>
        <strain evidence="9 10">Mel28</strain>
    </source>
</reference>
<keyword evidence="5" id="KW-0539">Nucleus</keyword>
<evidence type="ECO:0000256" key="7">
    <source>
        <dbReference type="SAM" id="MobiDB-lite"/>
    </source>
</evidence>
<feature type="compositionally biased region" description="Basic and acidic residues" evidence="7">
    <location>
        <begin position="201"/>
        <end position="218"/>
    </location>
</feature>
<gene>
    <name evidence="9" type="ORF">GSTUM_00009374001</name>
</gene>
<dbReference type="PRINTS" id="PR00043">
    <property type="entry name" value="LEUZIPPRJUN"/>
</dbReference>
<dbReference type="eggNOG" id="KOG1414">
    <property type="taxonomic scope" value="Eukaryota"/>
</dbReference>
<evidence type="ECO:0000313" key="10">
    <source>
        <dbReference type="Proteomes" id="UP000006911"/>
    </source>
</evidence>
<dbReference type="InterPro" id="IPR004827">
    <property type="entry name" value="bZIP"/>
</dbReference>
<dbReference type="InterPro" id="IPR002112">
    <property type="entry name" value="Leuzip_Jun"/>
</dbReference>
<evidence type="ECO:0000259" key="8">
    <source>
        <dbReference type="PROSITE" id="PS50217"/>
    </source>
</evidence>
<feature type="domain" description="BZIP" evidence="8">
    <location>
        <begin position="283"/>
        <end position="346"/>
    </location>
</feature>
<dbReference type="GeneID" id="9186944"/>
<accession>D5GK57</accession>
<keyword evidence="4" id="KW-0804">Transcription</keyword>
<feature type="coiled-coil region" evidence="6">
    <location>
        <begin position="301"/>
        <end position="335"/>
    </location>
</feature>
<evidence type="ECO:0000256" key="2">
    <source>
        <dbReference type="ARBA" id="ARBA00023015"/>
    </source>
</evidence>
<dbReference type="FunFam" id="1.20.5.170:FF:000053">
    <property type="entry name" value="BZIP transcription factor AtfA"/>
    <property type="match status" value="1"/>
</dbReference>
<dbReference type="GO" id="GO:0005634">
    <property type="term" value="C:nucleus"/>
    <property type="evidence" value="ECO:0007669"/>
    <property type="project" value="UniProtKB-SubCell"/>
</dbReference>
<dbReference type="Proteomes" id="UP000006911">
    <property type="component" value="Unassembled WGS sequence"/>
</dbReference>
<dbReference type="Pfam" id="PF00170">
    <property type="entry name" value="bZIP_1"/>
    <property type="match status" value="1"/>
</dbReference>
<keyword evidence="10" id="KW-1185">Reference proteome</keyword>
<dbReference type="EMBL" id="FN430336">
    <property type="protein sequence ID" value="CAZ84900.1"/>
    <property type="molecule type" value="Genomic_DNA"/>
</dbReference>
<dbReference type="PROSITE" id="PS50217">
    <property type="entry name" value="BZIP"/>
    <property type="match status" value="1"/>
</dbReference>
<name>D5GK57_TUBMM</name>
<evidence type="ECO:0000256" key="6">
    <source>
        <dbReference type="SAM" id="Coils"/>
    </source>
</evidence>
<dbReference type="HOGENOM" id="CLU_687335_0_0_1"/>
<dbReference type="Gene3D" id="1.20.5.170">
    <property type="match status" value="1"/>
</dbReference>
<feature type="region of interest" description="Disordered" evidence="7">
    <location>
        <begin position="201"/>
        <end position="282"/>
    </location>
</feature>
<evidence type="ECO:0000256" key="5">
    <source>
        <dbReference type="ARBA" id="ARBA00023242"/>
    </source>
</evidence>
<evidence type="ECO:0000256" key="4">
    <source>
        <dbReference type="ARBA" id="ARBA00023163"/>
    </source>
</evidence>
<dbReference type="CDD" id="cd14687">
    <property type="entry name" value="bZIP_ATF2"/>
    <property type="match status" value="1"/>
</dbReference>
<dbReference type="InterPro" id="IPR046347">
    <property type="entry name" value="bZIP_sf"/>
</dbReference>
<keyword evidence="6" id="KW-0175">Coiled coil</keyword>
<dbReference type="GO" id="GO:0003700">
    <property type="term" value="F:DNA-binding transcription factor activity"/>
    <property type="evidence" value="ECO:0007669"/>
    <property type="project" value="InterPro"/>
</dbReference>
<keyword evidence="3" id="KW-0238">DNA-binding</keyword>
<keyword evidence="2" id="KW-0805">Transcription regulation</keyword>
<dbReference type="InParanoid" id="D5GK57"/>
<dbReference type="RefSeq" id="XP_002840709.1">
    <property type="nucleotide sequence ID" value="XM_002840663.1"/>
</dbReference>
<dbReference type="STRING" id="656061.D5GK57"/>
<sequence>MQVGLTPKQSGIMSVLTSQSSAIVFGSPSDTRAPVQHFRGGENTRGTAEQDAIILANRKSSHNRQSFEPRNNLDGWPSDGFLGLHPPEQEQLDSYDGVDTADNTANYLFLLANAQRQPQDTIGAFHSDLNAPAALRYPRGPACSSGAMVDTSCPVPSQGLLINSSSDAAMGANRNRNISGHSIPTSIVGINDNSNVIIESSHHERQDTGSRWDRETKNSQEMISGPTSVRRKAENGIQGTVRSRVKKAKGRDGQAISLSGGICDEQDGRDDENGKGTAKMTDEEKRKSFWERNRLAALKCRERKKKWIANLEEKVERFSRENAKLSAQVISFREEIVSIRTLLLAYSDCPVARANTGSMSTPNRNSGTYNEYGHMTTGYYDITTCMGGGNIPHLPMGGGYS</sequence>
<dbReference type="GO" id="GO:0003677">
    <property type="term" value="F:DNA binding"/>
    <property type="evidence" value="ECO:0007669"/>
    <property type="project" value="UniProtKB-KW"/>
</dbReference>
<evidence type="ECO:0000256" key="1">
    <source>
        <dbReference type="ARBA" id="ARBA00004123"/>
    </source>
</evidence>
<organism evidence="9 10">
    <name type="scientific">Tuber melanosporum (strain Mel28)</name>
    <name type="common">Perigord black truffle</name>
    <dbReference type="NCBI Taxonomy" id="656061"/>
    <lineage>
        <taxon>Eukaryota</taxon>
        <taxon>Fungi</taxon>
        <taxon>Dikarya</taxon>
        <taxon>Ascomycota</taxon>
        <taxon>Pezizomycotina</taxon>
        <taxon>Pezizomycetes</taxon>
        <taxon>Pezizales</taxon>
        <taxon>Tuberaceae</taxon>
        <taxon>Tuber</taxon>
    </lineage>
</organism>